<name>M3B0A5_SPHMS</name>
<gene>
    <name evidence="4" type="ORF">SEPMUDRAFT_162996</name>
</gene>
<dbReference type="eggNOG" id="KOG1404">
    <property type="taxonomic scope" value="Eukaryota"/>
</dbReference>
<dbReference type="EMBL" id="KB456263">
    <property type="protein sequence ID" value="EMF13222.1"/>
    <property type="molecule type" value="Genomic_DNA"/>
</dbReference>
<dbReference type="GO" id="GO:0030170">
    <property type="term" value="F:pyridoxal phosphate binding"/>
    <property type="evidence" value="ECO:0007669"/>
    <property type="project" value="InterPro"/>
</dbReference>
<protein>
    <submittedName>
        <fullName evidence="4">PLP-dependent transferase</fullName>
    </submittedName>
</protein>
<dbReference type="PANTHER" id="PTHR43094:SF1">
    <property type="entry name" value="AMINOTRANSFERASE CLASS-III"/>
    <property type="match status" value="1"/>
</dbReference>
<dbReference type="GeneID" id="27905164"/>
<keyword evidence="2 3" id="KW-0663">Pyridoxal phosphate</keyword>
<sequence>MDPENFFQTSHIFHRSFAKKPHRVTSASGLKLHLEDGRTIIDATGGPAVACLGHNIPEVADAVGAQLQKVGYLFSAGPYSEETTEQLAAEILQDEPGGLSKAIFLGSGSEATDTMLKTVAQYWHCKGEPQRVKFIARKQSYHGNTLGALSITGHESRRKLCEPWMSKNVSFVDACCFYRGKRDGETEAMYLQRLVDQLEEQFQLLGPNNVAAFVAETVAGSTLACVPAVKGYFQAVRAICDKYGALLVLDEVMCGMGRTGTMHAWQQEGIRGPDLQMIGKSLGGGFIPLAAVLVHQQVFQTVVSASNGLAGGHTFQAHPTACAAALAVQRIIRRDDLVANVRNMGLILERLLRKTLGPHPLVGDIRGRGLFWAVEFMRHPELREPFPMDDDFSQRVVREALEGQGLQVLANMGFPGTWKVDSVVICPPFIVTEIELEEIVKRLKAAVDVISAPYLHAAVS</sequence>
<dbReference type="CDD" id="cd00610">
    <property type="entry name" value="OAT_like"/>
    <property type="match status" value="1"/>
</dbReference>
<evidence type="ECO:0000256" key="2">
    <source>
        <dbReference type="ARBA" id="ARBA00022898"/>
    </source>
</evidence>
<evidence type="ECO:0000313" key="4">
    <source>
        <dbReference type="EMBL" id="EMF13222.1"/>
    </source>
</evidence>
<dbReference type="RefSeq" id="XP_016761343.1">
    <property type="nucleotide sequence ID" value="XM_016908027.1"/>
</dbReference>
<dbReference type="InterPro" id="IPR015421">
    <property type="entry name" value="PyrdxlP-dep_Trfase_major"/>
</dbReference>
<reference evidence="4 5" key="1">
    <citation type="journal article" date="2012" name="PLoS Pathog.">
        <title>Diverse lifestyles and strategies of plant pathogenesis encoded in the genomes of eighteen Dothideomycetes fungi.</title>
        <authorList>
            <person name="Ohm R.A."/>
            <person name="Feau N."/>
            <person name="Henrissat B."/>
            <person name="Schoch C.L."/>
            <person name="Horwitz B.A."/>
            <person name="Barry K.W."/>
            <person name="Condon B.J."/>
            <person name="Copeland A.C."/>
            <person name="Dhillon B."/>
            <person name="Glaser F."/>
            <person name="Hesse C.N."/>
            <person name="Kosti I."/>
            <person name="LaButti K."/>
            <person name="Lindquist E.A."/>
            <person name="Lucas S."/>
            <person name="Salamov A.A."/>
            <person name="Bradshaw R.E."/>
            <person name="Ciuffetti L."/>
            <person name="Hamelin R.C."/>
            <person name="Kema G.H.J."/>
            <person name="Lawrence C."/>
            <person name="Scott J.A."/>
            <person name="Spatafora J.W."/>
            <person name="Turgeon B.G."/>
            <person name="de Wit P.J.G.M."/>
            <person name="Zhong S."/>
            <person name="Goodwin S.B."/>
            <person name="Grigoriev I.V."/>
        </authorList>
    </citation>
    <scope>NUCLEOTIDE SEQUENCE [LARGE SCALE GENOMIC DNA]</scope>
    <source>
        <strain evidence="4 5">SO2202</strain>
    </source>
</reference>
<evidence type="ECO:0000313" key="5">
    <source>
        <dbReference type="Proteomes" id="UP000016931"/>
    </source>
</evidence>
<dbReference type="InterPro" id="IPR005814">
    <property type="entry name" value="Aminotrans_3"/>
</dbReference>
<dbReference type="Gene3D" id="3.40.640.10">
    <property type="entry name" value="Type I PLP-dependent aspartate aminotransferase-like (Major domain)"/>
    <property type="match status" value="1"/>
</dbReference>
<dbReference type="HOGENOM" id="CLU_016922_4_0_1"/>
<dbReference type="SUPFAM" id="SSF53383">
    <property type="entry name" value="PLP-dependent transferases"/>
    <property type="match status" value="1"/>
</dbReference>
<dbReference type="Proteomes" id="UP000016931">
    <property type="component" value="Unassembled WGS sequence"/>
</dbReference>
<keyword evidence="4" id="KW-0808">Transferase</keyword>
<dbReference type="AlphaFoldDB" id="M3B0A5"/>
<dbReference type="InterPro" id="IPR015422">
    <property type="entry name" value="PyrdxlP-dep_Trfase_small"/>
</dbReference>
<dbReference type="PANTHER" id="PTHR43094">
    <property type="entry name" value="AMINOTRANSFERASE"/>
    <property type="match status" value="1"/>
</dbReference>
<proteinExistence type="inferred from homology"/>
<organism evidence="4 5">
    <name type="scientific">Sphaerulina musiva (strain SO2202)</name>
    <name type="common">Poplar stem canker fungus</name>
    <name type="synonym">Septoria musiva</name>
    <dbReference type="NCBI Taxonomy" id="692275"/>
    <lineage>
        <taxon>Eukaryota</taxon>
        <taxon>Fungi</taxon>
        <taxon>Dikarya</taxon>
        <taxon>Ascomycota</taxon>
        <taxon>Pezizomycotina</taxon>
        <taxon>Dothideomycetes</taxon>
        <taxon>Dothideomycetidae</taxon>
        <taxon>Mycosphaerellales</taxon>
        <taxon>Mycosphaerellaceae</taxon>
        <taxon>Sphaerulina</taxon>
    </lineage>
</organism>
<comment type="similarity">
    <text evidence="1 3">Belongs to the class-III pyridoxal-phosphate-dependent aminotransferase family.</text>
</comment>
<evidence type="ECO:0000256" key="1">
    <source>
        <dbReference type="ARBA" id="ARBA00008954"/>
    </source>
</evidence>
<keyword evidence="5" id="KW-1185">Reference proteome</keyword>
<dbReference type="OrthoDB" id="5419315at2759"/>
<dbReference type="STRING" id="692275.M3B0A5"/>
<dbReference type="Pfam" id="PF00202">
    <property type="entry name" value="Aminotran_3"/>
    <property type="match status" value="1"/>
</dbReference>
<evidence type="ECO:0000256" key="3">
    <source>
        <dbReference type="RuleBase" id="RU003560"/>
    </source>
</evidence>
<dbReference type="GO" id="GO:0005829">
    <property type="term" value="C:cytosol"/>
    <property type="evidence" value="ECO:0007669"/>
    <property type="project" value="TreeGrafter"/>
</dbReference>
<accession>M3B0A5</accession>
<dbReference type="GO" id="GO:0008483">
    <property type="term" value="F:transaminase activity"/>
    <property type="evidence" value="ECO:0007669"/>
    <property type="project" value="InterPro"/>
</dbReference>
<dbReference type="OMA" id="GETEAMY"/>
<dbReference type="Gene3D" id="3.90.1150.10">
    <property type="entry name" value="Aspartate Aminotransferase, domain 1"/>
    <property type="match status" value="1"/>
</dbReference>
<dbReference type="InterPro" id="IPR015424">
    <property type="entry name" value="PyrdxlP-dep_Trfase"/>
</dbReference>